<evidence type="ECO:0000256" key="1">
    <source>
        <dbReference type="SAM" id="MobiDB-lite"/>
    </source>
</evidence>
<name>A0A1R3KAN7_COCAP</name>
<accession>A0A1R3KAN7</accession>
<evidence type="ECO:0000313" key="2">
    <source>
        <dbReference type="EMBL" id="OMP04088.1"/>
    </source>
</evidence>
<gene>
    <name evidence="2" type="ORF">CCACVL1_02191</name>
</gene>
<dbReference type="Gramene" id="OMP04088">
    <property type="protein sequence ID" value="OMP04088"/>
    <property type="gene ID" value="CCACVL1_02191"/>
</dbReference>
<keyword evidence="3" id="KW-1185">Reference proteome</keyword>
<comment type="caution">
    <text evidence="2">The sequence shown here is derived from an EMBL/GenBank/DDBJ whole genome shotgun (WGS) entry which is preliminary data.</text>
</comment>
<evidence type="ECO:0000313" key="3">
    <source>
        <dbReference type="Proteomes" id="UP000188268"/>
    </source>
</evidence>
<sequence>MPGVLLCLCIPHHATYLFNKATRPTNNNKPHMGKIRKSNSPKGY</sequence>
<proteinExistence type="predicted"/>
<feature type="region of interest" description="Disordered" evidence="1">
    <location>
        <begin position="21"/>
        <end position="44"/>
    </location>
</feature>
<feature type="compositionally biased region" description="Basic residues" evidence="1">
    <location>
        <begin position="31"/>
        <end position="44"/>
    </location>
</feature>
<reference evidence="2 3" key="1">
    <citation type="submission" date="2013-09" db="EMBL/GenBank/DDBJ databases">
        <title>Corchorus capsularis genome sequencing.</title>
        <authorList>
            <person name="Alam M."/>
            <person name="Haque M.S."/>
            <person name="Islam M.S."/>
            <person name="Emdad E.M."/>
            <person name="Islam M.M."/>
            <person name="Ahmed B."/>
            <person name="Halim A."/>
            <person name="Hossen Q.M.M."/>
            <person name="Hossain M.Z."/>
            <person name="Ahmed R."/>
            <person name="Khan M.M."/>
            <person name="Islam R."/>
            <person name="Rashid M.M."/>
            <person name="Khan S.A."/>
            <person name="Rahman M.S."/>
            <person name="Alam M."/>
        </authorList>
    </citation>
    <scope>NUCLEOTIDE SEQUENCE [LARGE SCALE GENOMIC DNA]</scope>
    <source>
        <strain evidence="3">cv. CVL-1</strain>
        <tissue evidence="2">Whole seedling</tissue>
    </source>
</reference>
<organism evidence="2 3">
    <name type="scientific">Corchorus capsularis</name>
    <name type="common">Jute</name>
    <dbReference type="NCBI Taxonomy" id="210143"/>
    <lineage>
        <taxon>Eukaryota</taxon>
        <taxon>Viridiplantae</taxon>
        <taxon>Streptophyta</taxon>
        <taxon>Embryophyta</taxon>
        <taxon>Tracheophyta</taxon>
        <taxon>Spermatophyta</taxon>
        <taxon>Magnoliopsida</taxon>
        <taxon>eudicotyledons</taxon>
        <taxon>Gunneridae</taxon>
        <taxon>Pentapetalae</taxon>
        <taxon>rosids</taxon>
        <taxon>malvids</taxon>
        <taxon>Malvales</taxon>
        <taxon>Malvaceae</taxon>
        <taxon>Grewioideae</taxon>
        <taxon>Apeibeae</taxon>
        <taxon>Corchorus</taxon>
    </lineage>
</organism>
<protein>
    <submittedName>
        <fullName evidence="2">Uncharacterized protein</fullName>
    </submittedName>
</protein>
<dbReference type="Proteomes" id="UP000188268">
    <property type="component" value="Unassembled WGS sequence"/>
</dbReference>
<dbReference type="AlphaFoldDB" id="A0A1R3KAN7"/>
<dbReference type="EMBL" id="AWWV01005807">
    <property type="protein sequence ID" value="OMP04088.1"/>
    <property type="molecule type" value="Genomic_DNA"/>
</dbReference>